<reference evidence="4 5" key="1">
    <citation type="submission" date="2019-07" db="EMBL/GenBank/DDBJ databases">
        <title>Whole genome shotgun sequence of Actinotalea fermentans NBRC 105374.</title>
        <authorList>
            <person name="Hosoyama A."/>
            <person name="Uohara A."/>
            <person name="Ohji S."/>
            <person name="Ichikawa N."/>
        </authorList>
    </citation>
    <scope>NUCLEOTIDE SEQUENCE [LARGE SCALE GENOMIC DNA]</scope>
    <source>
        <strain evidence="4 5">NBRC 105374</strain>
    </source>
</reference>
<dbReference type="GO" id="GO:0016747">
    <property type="term" value="F:acyltransferase activity, transferring groups other than amino-acyl groups"/>
    <property type="evidence" value="ECO:0007669"/>
    <property type="project" value="InterPro"/>
</dbReference>
<gene>
    <name evidence="4" type="ORF">AFE02nite_01420</name>
</gene>
<name>A0A511YT83_9CELL</name>
<dbReference type="SUPFAM" id="SSF55729">
    <property type="entry name" value="Acyl-CoA N-acyltransferases (Nat)"/>
    <property type="match status" value="1"/>
</dbReference>
<dbReference type="Gene3D" id="3.40.630.30">
    <property type="match status" value="1"/>
</dbReference>
<dbReference type="InterPro" id="IPR050832">
    <property type="entry name" value="Bact_Acetyltransf"/>
</dbReference>
<evidence type="ECO:0000313" key="4">
    <source>
        <dbReference type="EMBL" id="GEN78408.1"/>
    </source>
</evidence>
<dbReference type="CDD" id="cd04301">
    <property type="entry name" value="NAT_SF"/>
    <property type="match status" value="1"/>
</dbReference>
<comment type="caution">
    <text evidence="4">The sequence shown here is derived from an EMBL/GenBank/DDBJ whole genome shotgun (WGS) entry which is preliminary data.</text>
</comment>
<evidence type="ECO:0000256" key="1">
    <source>
        <dbReference type="ARBA" id="ARBA00022679"/>
    </source>
</evidence>
<dbReference type="OrthoDB" id="273614at2"/>
<dbReference type="InterPro" id="IPR016181">
    <property type="entry name" value="Acyl_CoA_acyltransferase"/>
</dbReference>
<dbReference type="AlphaFoldDB" id="A0A511YT83"/>
<evidence type="ECO:0000259" key="3">
    <source>
        <dbReference type="PROSITE" id="PS51186"/>
    </source>
</evidence>
<dbReference type="Proteomes" id="UP000321484">
    <property type="component" value="Unassembled WGS sequence"/>
</dbReference>
<dbReference type="RefSeq" id="WP_034248659.1">
    <property type="nucleotide sequence ID" value="NZ_BJYK01000001.1"/>
</dbReference>
<keyword evidence="2" id="KW-0012">Acyltransferase</keyword>
<dbReference type="EMBL" id="BJYK01000001">
    <property type="protein sequence ID" value="GEN78408.1"/>
    <property type="molecule type" value="Genomic_DNA"/>
</dbReference>
<sequence>MSVTVRVAEPADLPQVGELTVHAYLADELLEPEHEYVDELRDTARRAAGATVLVAVEDDRVLGTISLAPAGTEYAEIAQPGEIELRMLAVHPDARGRRIGELLMRAAIERGLGWGAHAVVLSTMPEMRSAQRVYDRMGLRRTPERDWPGESGRVFLTYVADQSSVHPR</sequence>
<dbReference type="InterPro" id="IPR000182">
    <property type="entry name" value="GNAT_dom"/>
</dbReference>
<evidence type="ECO:0000313" key="5">
    <source>
        <dbReference type="Proteomes" id="UP000321484"/>
    </source>
</evidence>
<accession>A0A511YT83</accession>
<feature type="domain" description="N-acetyltransferase" evidence="3">
    <location>
        <begin position="3"/>
        <end position="161"/>
    </location>
</feature>
<dbReference type="PROSITE" id="PS51186">
    <property type="entry name" value="GNAT"/>
    <property type="match status" value="1"/>
</dbReference>
<dbReference type="PANTHER" id="PTHR43877">
    <property type="entry name" value="AMINOALKYLPHOSPHONATE N-ACETYLTRANSFERASE-RELATED-RELATED"/>
    <property type="match status" value="1"/>
</dbReference>
<protein>
    <submittedName>
        <fullName evidence="4">N-acetyltransferase</fullName>
    </submittedName>
</protein>
<proteinExistence type="predicted"/>
<evidence type="ECO:0000256" key="2">
    <source>
        <dbReference type="ARBA" id="ARBA00023315"/>
    </source>
</evidence>
<organism evidence="4 5">
    <name type="scientific">Actinotalea fermentans</name>
    <dbReference type="NCBI Taxonomy" id="43671"/>
    <lineage>
        <taxon>Bacteria</taxon>
        <taxon>Bacillati</taxon>
        <taxon>Actinomycetota</taxon>
        <taxon>Actinomycetes</taxon>
        <taxon>Micrococcales</taxon>
        <taxon>Cellulomonadaceae</taxon>
        <taxon>Actinotalea</taxon>
    </lineage>
</organism>
<keyword evidence="5" id="KW-1185">Reference proteome</keyword>
<keyword evidence="1 4" id="KW-0808">Transferase</keyword>
<dbReference type="Pfam" id="PF00583">
    <property type="entry name" value="Acetyltransf_1"/>
    <property type="match status" value="1"/>
</dbReference>